<evidence type="ECO:0000313" key="5">
    <source>
        <dbReference type="EMBL" id="QDZ15318.1"/>
    </source>
</evidence>
<dbReference type="OrthoDB" id="69852at2"/>
<dbReference type="KEGG" id="huw:FPZ11_11585"/>
<name>A0A5B8M3E7_9MICO</name>
<dbReference type="PRINTS" id="PR00598">
    <property type="entry name" value="HTHMARR"/>
</dbReference>
<dbReference type="SMART" id="SM00347">
    <property type="entry name" value="HTH_MARR"/>
    <property type="match status" value="1"/>
</dbReference>
<sequence>MTNMQAEDHPETWPMGRLLGAASRAVERRWARRLETQGLTHAGVIVLHLVSIGVTSQTELARHAHVEVQTMSRTVDRLERDGLVRRDKDAADRRRHIVAITDAGRTAYARSYELERTLLPRLENEDAVRAALVRILTDRE</sequence>
<dbReference type="EMBL" id="CP042305">
    <property type="protein sequence ID" value="QDZ15318.1"/>
    <property type="molecule type" value="Genomic_DNA"/>
</dbReference>
<dbReference type="InterPro" id="IPR036388">
    <property type="entry name" value="WH-like_DNA-bd_sf"/>
</dbReference>
<evidence type="ECO:0000259" key="4">
    <source>
        <dbReference type="PROSITE" id="PS50995"/>
    </source>
</evidence>
<dbReference type="GO" id="GO:0003677">
    <property type="term" value="F:DNA binding"/>
    <property type="evidence" value="ECO:0007669"/>
    <property type="project" value="UniProtKB-KW"/>
</dbReference>
<dbReference type="SUPFAM" id="SSF46785">
    <property type="entry name" value="Winged helix' DNA-binding domain"/>
    <property type="match status" value="1"/>
</dbReference>
<dbReference type="GO" id="GO:0006950">
    <property type="term" value="P:response to stress"/>
    <property type="evidence" value="ECO:0007669"/>
    <property type="project" value="TreeGrafter"/>
</dbReference>
<evidence type="ECO:0000256" key="1">
    <source>
        <dbReference type="ARBA" id="ARBA00023015"/>
    </source>
</evidence>
<gene>
    <name evidence="5" type="ORF">FPZ11_11585</name>
</gene>
<proteinExistence type="predicted"/>
<dbReference type="InterPro" id="IPR036390">
    <property type="entry name" value="WH_DNA-bd_sf"/>
</dbReference>
<dbReference type="PROSITE" id="PS01117">
    <property type="entry name" value="HTH_MARR_1"/>
    <property type="match status" value="1"/>
</dbReference>
<evidence type="ECO:0000256" key="3">
    <source>
        <dbReference type="ARBA" id="ARBA00023163"/>
    </source>
</evidence>
<keyword evidence="3" id="KW-0804">Transcription</keyword>
<dbReference type="PANTHER" id="PTHR33164:SF43">
    <property type="entry name" value="HTH-TYPE TRANSCRIPTIONAL REPRESSOR YETL"/>
    <property type="match status" value="1"/>
</dbReference>
<feature type="domain" description="HTH marR-type" evidence="4">
    <location>
        <begin position="12"/>
        <end position="140"/>
    </location>
</feature>
<protein>
    <submittedName>
        <fullName evidence="5">MarR family transcriptional regulator</fullName>
    </submittedName>
</protein>
<dbReference type="InterPro" id="IPR000835">
    <property type="entry name" value="HTH_MarR-typ"/>
</dbReference>
<keyword evidence="6" id="KW-1185">Reference proteome</keyword>
<keyword evidence="1" id="KW-0805">Transcription regulation</keyword>
<evidence type="ECO:0000256" key="2">
    <source>
        <dbReference type="ARBA" id="ARBA00023125"/>
    </source>
</evidence>
<keyword evidence="2" id="KW-0238">DNA-binding</keyword>
<dbReference type="GO" id="GO:0003700">
    <property type="term" value="F:DNA-binding transcription factor activity"/>
    <property type="evidence" value="ECO:0007669"/>
    <property type="project" value="InterPro"/>
</dbReference>
<dbReference type="InterPro" id="IPR023187">
    <property type="entry name" value="Tscrpt_reg_MarR-type_CS"/>
</dbReference>
<dbReference type="Proteomes" id="UP000320216">
    <property type="component" value="Chromosome"/>
</dbReference>
<dbReference type="Pfam" id="PF01047">
    <property type="entry name" value="MarR"/>
    <property type="match status" value="1"/>
</dbReference>
<evidence type="ECO:0000313" key="6">
    <source>
        <dbReference type="Proteomes" id="UP000320216"/>
    </source>
</evidence>
<dbReference type="Gene3D" id="1.10.10.10">
    <property type="entry name" value="Winged helix-like DNA-binding domain superfamily/Winged helix DNA-binding domain"/>
    <property type="match status" value="1"/>
</dbReference>
<dbReference type="AlphaFoldDB" id="A0A5B8M3E7"/>
<accession>A0A5B8M3E7</accession>
<dbReference type="PANTHER" id="PTHR33164">
    <property type="entry name" value="TRANSCRIPTIONAL REGULATOR, MARR FAMILY"/>
    <property type="match status" value="1"/>
</dbReference>
<reference evidence="5 6" key="1">
    <citation type="submission" date="2019-07" db="EMBL/GenBank/DDBJ databases">
        <title>Full genome sequence of Humibacter sp. WJ7-1.</title>
        <authorList>
            <person name="Im W.-T."/>
        </authorList>
    </citation>
    <scope>NUCLEOTIDE SEQUENCE [LARGE SCALE GENOMIC DNA]</scope>
    <source>
        <strain evidence="5 6">WJ7-1</strain>
    </source>
</reference>
<dbReference type="PROSITE" id="PS50995">
    <property type="entry name" value="HTH_MARR_2"/>
    <property type="match status" value="1"/>
</dbReference>
<dbReference type="InterPro" id="IPR039422">
    <property type="entry name" value="MarR/SlyA-like"/>
</dbReference>
<organism evidence="5 6">
    <name type="scientific">Humibacter ginsenosidimutans</name>
    <dbReference type="NCBI Taxonomy" id="2599293"/>
    <lineage>
        <taxon>Bacteria</taxon>
        <taxon>Bacillati</taxon>
        <taxon>Actinomycetota</taxon>
        <taxon>Actinomycetes</taxon>
        <taxon>Micrococcales</taxon>
        <taxon>Microbacteriaceae</taxon>
        <taxon>Humibacter</taxon>
    </lineage>
</organism>